<feature type="compositionally biased region" description="Basic and acidic residues" evidence="1">
    <location>
        <begin position="57"/>
        <end position="68"/>
    </location>
</feature>
<evidence type="ECO:0000313" key="3">
    <source>
        <dbReference type="Proteomes" id="UP000075420"/>
    </source>
</evidence>
<dbReference type="AlphaFoldDB" id="A0A150PHD3"/>
<proteinExistence type="predicted"/>
<accession>A0A150PHD3</accession>
<feature type="compositionally biased region" description="Low complexity" evidence="1">
    <location>
        <begin position="17"/>
        <end position="44"/>
    </location>
</feature>
<feature type="region of interest" description="Disordered" evidence="1">
    <location>
        <begin position="16"/>
        <end position="68"/>
    </location>
</feature>
<evidence type="ECO:0000313" key="2">
    <source>
        <dbReference type="EMBL" id="KYF55064.1"/>
    </source>
</evidence>
<evidence type="ECO:0000256" key="1">
    <source>
        <dbReference type="SAM" id="MobiDB-lite"/>
    </source>
</evidence>
<gene>
    <name evidence="2" type="ORF">BE08_20225</name>
</gene>
<protein>
    <submittedName>
        <fullName evidence="2">Uncharacterized protein</fullName>
    </submittedName>
</protein>
<name>A0A150PHD3_SORCE</name>
<dbReference type="Proteomes" id="UP000075420">
    <property type="component" value="Unassembled WGS sequence"/>
</dbReference>
<dbReference type="EMBL" id="JELY01001650">
    <property type="protein sequence ID" value="KYF55064.1"/>
    <property type="molecule type" value="Genomic_DNA"/>
</dbReference>
<comment type="caution">
    <text evidence="2">The sequence shown here is derived from an EMBL/GenBank/DDBJ whole genome shotgun (WGS) entry which is preliminary data.</text>
</comment>
<sequence length="68" mass="7174">MLSVVLVVIAEMRARSRQPSPAARAPSAAAAARGAVPRVTGAARQGPSDIPSSSHRLKNDACWKRRLV</sequence>
<reference evidence="2 3" key="1">
    <citation type="submission" date="2014-02" db="EMBL/GenBank/DDBJ databases">
        <title>The small core and large imbalanced accessory genome model reveals a collaborative survival strategy of Sorangium cellulosum strains in nature.</title>
        <authorList>
            <person name="Han K."/>
            <person name="Peng R."/>
            <person name="Blom J."/>
            <person name="Li Y.-Z."/>
        </authorList>
    </citation>
    <scope>NUCLEOTIDE SEQUENCE [LARGE SCALE GENOMIC DNA]</scope>
    <source>
        <strain evidence="2 3">So0157-25</strain>
    </source>
</reference>
<organism evidence="2 3">
    <name type="scientific">Sorangium cellulosum</name>
    <name type="common">Polyangium cellulosum</name>
    <dbReference type="NCBI Taxonomy" id="56"/>
    <lineage>
        <taxon>Bacteria</taxon>
        <taxon>Pseudomonadati</taxon>
        <taxon>Myxococcota</taxon>
        <taxon>Polyangia</taxon>
        <taxon>Polyangiales</taxon>
        <taxon>Polyangiaceae</taxon>
        <taxon>Sorangium</taxon>
    </lineage>
</organism>